<comment type="function">
    <text evidence="7">As a component of the minor spliceosome, involved in the splicing of U12-type introns in pre-mRNAs.</text>
</comment>
<evidence type="ECO:0000256" key="1">
    <source>
        <dbReference type="ARBA" id="ARBA00006938"/>
    </source>
</evidence>
<dbReference type="InterPro" id="IPR039599">
    <property type="entry name" value="RBM48"/>
</dbReference>
<evidence type="ECO:0000256" key="7">
    <source>
        <dbReference type="ARBA" id="ARBA00035004"/>
    </source>
</evidence>
<dbReference type="Proteomes" id="UP000050795">
    <property type="component" value="Unassembled WGS sequence"/>
</dbReference>
<dbReference type="AlphaFoldDB" id="A0AA85KR07"/>
<evidence type="ECO:0000256" key="8">
    <source>
        <dbReference type="SAM" id="MobiDB-lite"/>
    </source>
</evidence>
<evidence type="ECO:0000256" key="5">
    <source>
        <dbReference type="ARBA" id="ARBA00022884"/>
    </source>
</evidence>
<dbReference type="GO" id="GO:0005681">
    <property type="term" value="C:spliceosomal complex"/>
    <property type="evidence" value="ECO:0007669"/>
    <property type="project" value="UniProtKB-KW"/>
</dbReference>
<feature type="region of interest" description="Disordered" evidence="8">
    <location>
        <begin position="384"/>
        <end position="433"/>
    </location>
</feature>
<keyword evidence="4" id="KW-0747">Spliceosome</keyword>
<proteinExistence type="inferred from homology"/>
<keyword evidence="5" id="KW-0694">RNA-binding</keyword>
<name>A0AA85KR07_TRIRE</name>
<dbReference type="GO" id="GO:0006397">
    <property type="term" value="P:mRNA processing"/>
    <property type="evidence" value="ECO:0007669"/>
    <property type="project" value="UniProtKB-KW"/>
</dbReference>
<dbReference type="WBParaSite" id="TREG1_96970.1">
    <property type="protein sequence ID" value="TREG1_96970.1"/>
    <property type="gene ID" value="TREG1_96970"/>
</dbReference>
<evidence type="ECO:0000313" key="11">
    <source>
        <dbReference type="WBParaSite" id="TREG1_96970.2"/>
    </source>
</evidence>
<dbReference type="SUPFAM" id="SSF54928">
    <property type="entry name" value="RNA-binding domain, RBD"/>
    <property type="match status" value="1"/>
</dbReference>
<accession>A0AA85KR07</accession>
<evidence type="ECO:0000256" key="6">
    <source>
        <dbReference type="ARBA" id="ARBA00023187"/>
    </source>
</evidence>
<dbReference type="WBParaSite" id="TREG1_96970.2">
    <property type="protein sequence ID" value="TREG1_96970.2"/>
    <property type="gene ID" value="TREG1_96970"/>
</dbReference>
<evidence type="ECO:0000256" key="3">
    <source>
        <dbReference type="ARBA" id="ARBA00022664"/>
    </source>
</evidence>
<comment type="similarity">
    <text evidence="1">Belongs to the RBM48 family.</text>
</comment>
<keyword evidence="9" id="KW-1185">Reference proteome</keyword>
<reference evidence="9" key="1">
    <citation type="submission" date="2022-06" db="EMBL/GenBank/DDBJ databases">
        <authorList>
            <person name="Berger JAMES D."/>
            <person name="Berger JAMES D."/>
        </authorList>
    </citation>
    <scope>NUCLEOTIDE SEQUENCE [LARGE SCALE GENOMIC DNA]</scope>
</reference>
<dbReference type="CDD" id="cd12442">
    <property type="entry name" value="RRM_RBM48"/>
    <property type="match status" value="1"/>
</dbReference>
<dbReference type="GO" id="GO:0008380">
    <property type="term" value="P:RNA splicing"/>
    <property type="evidence" value="ECO:0007669"/>
    <property type="project" value="UniProtKB-KW"/>
</dbReference>
<reference evidence="10 11" key="2">
    <citation type="submission" date="2023-11" db="UniProtKB">
        <authorList>
            <consortium name="WormBaseParasite"/>
        </authorList>
    </citation>
    <scope>IDENTIFICATION</scope>
</reference>
<dbReference type="InterPro" id="IPR034264">
    <property type="entry name" value="RBM48_RRM"/>
</dbReference>
<evidence type="ECO:0000256" key="2">
    <source>
        <dbReference type="ARBA" id="ARBA00015189"/>
    </source>
</evidence>
<organism evidence="9 11">
    <name type="scientific">Trichobilharzia regenti</name>
    <name type="common">Nasal bird schistosome</name>
    <dbReference type="NCBI Taxonomy" id="157069"/>
    <lineage>
        <taxon>Eukaryota</taxon>
        <taxon>Metazoa</taxon>
        <taxon>Spiralia</taxon>
        <taxon>Lophotrochozoa</taxon>
        <taxon>Platyhelminthes</taxon>
        <taxon>Trematoda</taxon>
        <taxon>Digenea</taxon>
        <taxon>Strigeidida</taxon>
        <taxon>Schistosomatoidea</taxon>
        <taxon>Schistosomatidae</taxon>
        <taxon>Trichobilharzia</taxon>
    </lineage>
</organism>
<keyword evidence="3" id="KW-0507">mRNA processing</keyword>
<keyword evidence="6" id="KW-0508">mRNA splicing</keyword>
<evidence type="ECO:0000313" key="10">
    <source>
        <dbReference type="WBParaSite" id="TREG1_96970.1"/>
    </source>
</evidence>
<evidence type="ECO:0000313" key="9">
    <source>
        <dbReference type="Proteomes" id="UP000050795"/>
    </source>
</evidence>
<dbReference type="GO" id="GO:0005654">
    <property type="term" value="C:nucleoplasm"/>
    <property type="evidence" value="ECO:0007669"/>
    <property type="project" value="TreeGrafter"/>
</dbReference>
<feature type="region of interest" description="Disordered" evidence="8">
    <location>
        <begin position="272"/>
        <end position="293"/>
    </location>
</feature>
<dbReference type="PANTHER" id="PTHR20957:SF0">
    <property type="entry name" value="RNA-BINDING PROTEIN 48"/>
    <property type="match status" value="1"/>
</dbReference>
<sequence>MDLNFENKLKHLPYHDKVGPCYTRPAYRDGKRKTAVKVFTIADESCYLLLFGVPSLGLEQPLKERCKHYGNVESLVKLIDYPDKDMFTDVFLVKYKSVQTARFAKRSLDDSSFYGGFLHVCYAPEFETIADCRLKLYECRRLNARISRKAEHDYREKFTRTCESSTSEPVPAIPSTSNQAIPQSLDVCPREFVECQSLPMNTDTISSCTPFLSHDNPTMHQINETVSYPPCDALDDSRLYWKQFGTQLPDQNQLKVNPTGNSNMSPAIITHNISHPSASNHHHPQSGDLSTAQKRPIPLPVLQALSCRPYLETTSKADKPLPTAVTSETSQQVVQYSVSSFVPRILNDTIRMRNIHTKNPKASLPASGSSTPISVGELKRLAHSLGPEQGPSLPPPPKQKKVHDDGVNNTKRIVFHRTKLKQKDGYTPTCEEN</sequence>
<evidence type="ECO:0000256" key="4">
    <source>
        <dbReference type="ARBA" id="ARBA00022728"/>
    </source>
</evidence>
<dbReference type="PANTHER" id="PTHR20957">
    <property type="entry name" value="RNA-BINDING PROTEIN 48"/>
    <property type="match status" value="1"/>
</dbReference>
<protein>
    <recommendedName>
        <fullName evidence="2">RNA-binding protein 48</fullName>
    </recommendedName>
</protein>
<dbReference type="GO" id="GO:0003723">
    <property type="term" value="F:RNA binding"/>
    <property type="evidence" value="ECO:0007669"/>
    <property type="project" value="UniProtKB-KW"/>
</dbReference>
<dbReference type="InterPro" id="IPR035979">
    <property type="entry name" value="RBD_domain_sf"/>
</dbReference>